<reference evidence="2" key="1">
    <citation type="submission" date="2015-03" db="EMBL/GenBank/DDBJ databases">
        <title>Wuchereria bancrofti Genome Sequencing Papua New Guinea Strain.</title>
        <authorList>
            <person name="Small S.T."/>
            <person name="Serre D."/>
            <person name="Zimmerman P.A."/>
        </authorList>
    </citation>
    <scope>NUCLEOTIDE SEQUENCE [LARGE SCALE GENOMIC DNA]</scope>
    <source>
        <strain evidence="2">pt0022</strain>
    </source>
</reference>
<protein>
    <submittedName>
        <fullName evidence="3">Uncharacterized protein</fullName>
    </submittedName>
</protein>
<evidence type="ECO:0000313" key="3">
    <source>
        <dbReference type="WBParaSite" id="mrna-Wban_08275"/>
    </source>
</evidence>
<reference evidence="3" key="3">
    <citation type="submission" date="2024-02" db="UniProtKB">
        <authorList>
            <consortium name="WormBaseParasite"/>
        </authorList>
    </citation>
    <scope>IDENTIFICATION</scope>
    <source>
        <strain evidence="3">pt0022</strain>
    </source>
</reference>
<evidence type="ECO:0000313" key="2">
    <source>
        <dbReference type="Proteomes" id="UP000093561"/>
    </source>
</evidence>
<dbReference type="WBParaSite" id="mrna-Wban_08275">
    <property type="protein sequence ID" value="mrna-Wban_08275"/>
    <property type="gene ID" value="Wban_08275"/>
</dbReference>
<keyword evidence="1" id="KW-1133">Transmembrane helix</keyword>
<evidence type="ECO:0000256" key="1">
    <source>
        <dbReference type="SAM" id="Phobius"/>
    </source>
</evidence>
<accession>A0AAF5Q0E7</accession>
<reference evidence="2" key="2">
    <citation type="journal article" date="2016" name="Mol. Ecol.">
        <title>Population genomics of the filarial nematode parasite Wuchereria bancrofti from mosquitoes.</title>
        <authorList>
            <person name="Small S.T."/>
            <person name="Reimer L.J."/>
            <person name="Tisch D.J."/>
            <person name="King C.L."/>
            <person name="Christensen B.M."/>
            <person name="Siba P.M."/>
            <person name="Kazura J.W."/>
            <person name="Serre D."/>
            <person name="Zimmerman P.A."/>
        </authorList>
    </citation>
    <scope>NUCLEOTIDE SEQUENCE</scope>
    <source>
        <strain evidence="2">pt0022</strain>
    </source>
</reference>
<name>A0AAF5Q0E7_WUCBA</name>
<dbReference type="AlphaFoldDB" id="A0AAF5Q0E7"/>
<keyword evidence="1" id="KW-0812">Transmembrane</keyword>
<sequence length="85" mass="9859">YDIKNCNGTHLIAFSSSLVEPYFFDGLNSSSAPYLCRKSLHKHSLMMKTGGYVFLFMHLVLFFAYCKFQQALYGVQLLFCLDQLW</sequence>
<proteinExistence type="predicted"/>
<keyword evidence="1" id="KW-0472">Membrane</keyword>
<organism evidence="2 3">
    <name type="scientific">Wuchereria bancrofti</name>
    <dbReference type="NCBI Taxonomy" id="6293"/>
    <lineage>
        <taxon>Eukaryota</taxon>
        <taxon>Metazoa</taxon>
        <taxon>Ecdysozoa</taxon>
        <taxon>Nematoda</taxon>
        <taxon>Chromadorea</taxon>
        <taxon>Rhabditida</taxon>
        <taxon>Spirurina</taxon>
        <taxon>Spiruromorpha</taxon>
        <taxon>Filarioidea</taxon>
        <taxon>Onchocercidae</taxon>
        <taxon>Wuchereria</taxon>
    </lineage>
</organism>
<feature type="transmembrane region" description="Helical" evidence="1">
    <location>
        <begin position="45"/>
        <end position="65"/>
    </location>
</feature>
<dbReference type="Proteomes" id="UP000093561">
    <property type="component" value="Unassembled WGS sequence"/>
</dbReference>